<dbReference type="Pfam" id="PF19044">
    <property type="entry name" value="P-loop_TraG"/>
    <property type="match status" value="1"/>
</dbReference>
<dbReference type="Gene3D" id="3.40.50.300">
    <property type="entry name" value="P-loop containing nucleotide triphosphate hydrolases"/>
    <property type="match status" value="1"/>
</dbReference>
<dbReference type="AlphaFoldDB" id="A0A1C3HN21"/>
<dbReference type="PANTHER" id="PTHR38467:SF1">
    <property type="entry name" value="CONJUGATIVE TRANSFER: ASSEMBLY"/>
    <property type="match status" value="1"/>
</dbReference>
<feature type="domain" description="TraG P-loop" evidence="2">
    <location>
        <begin position="468"/>
        <end position="770"/>
    </location>
</feature>
<organism evidence="3">
    <name type="scientific">Serratia marcescens</name>
    <dbReference type="NCBI Taxonomy" id="615"/>
    <lineage>
        <taxon>Bacteria</taxon>
        <taxon>Pseudomonadati</taxon>
        <taxon>Pseudomonadota</taxon>
        <taxon>Gammaproteobacteria</taxon>
        <taxon>Enterobacterales</taxon>
        <taxon>Yersiniaceae</taxon>
        <taxon>Serratia</taxon>
    </lineage>
</organism>
<evidence type="ECO:0000256" key="1">
    <source>
        <dbReference type="SAM" id="MobiDB-lite"/>
    </source>
</evidence>
<dbReference type="EMBL" id="LT575491">
    <property type="protein sequence ID" value="SAY46444.1"/>
    <property type="molecule type" value="Genomic_DNA"/>
</dbReference>
<dbReference type="InterPro" id="IPR014117">
    <property type="entry name" value="TraC-F-type"/>
</dbReference>
<dbReference type="SUPFAM" id="SSF52540">
    <property type="entry name" value="P-loop containing nucleoside triphosphate hydrolases"/>
    <property type="match status" value="1"/>
</dbReference>
<evidence type="ECO:0000313" key="3">
    <source>
        <dbReference type="EMBL" id="SAY46444.1"/>
    </source>
</evidence>
<dbReference type="Pfam" id="PF11130">
    <property type="entry name" value="TraC_F_IV"/>
    <property type="match status" value="1"/>
</dbReference>
<dbReference type="InterPro" id="IPR043964">
    <property type="entry name" value="P-loop_TraG"/>
</dbReference>
<dbReference type="NCBIfam" id="NF010278">
    <property type="entry name" value="PRK13721.1"/>
    <property type="match status" value="1"/>
</dbReference>
<accession>A0A1C3HN21</accession>
<name>A0A1C3HN21_SERMA</name>
<dbReference type="PANTHER" id="PTHR38467">
    <property type="match status" value="1"/>
</dbReference>
<dbReference type="InterPro" id="IPR027417">
    <property type="entry name" value="P-loop_NTPase"/>
</dbReference>
<feature type="region of interest" description="Disordered" evidence="1">
    <location>
        <begin position="965"/>
        <end position="992"/>
    </location>
</feature>
<sequence>MNLIDKVTHTANSLLSALKMPDEAAAANKVLGDMNFPQLSSVLPYRDYDEESGLFINAGSIGFVLEALPLAGANEQVVLTLESLLRTKLPRGIALSVHLMASKRVGDLVESGLRDFSWSGKDADKFNAITRAFYLMAAEGRFSLPPGVDMPLTLRNYRVFISYCVKSKRRNKALITELENLVKVLRASLMGAKIPTESLNDEDFINVVGEIINHDPSQLYNKRRKLDPLKDLNFQCIDNGFGMDVYPDCVKINLRDAGSKKGSVARVMNFQLEQNPEMAFLWNTADNYGNLLYPELSIATPFIITLTLVVEEQTKTSFEANRKYIDLEKKSRTSYAKFFPGTLEEMKEWGDLRQSLASNQTAIVSFFYNVTVFCEDNDSVALRCEQDVINSYRKNGFDLISPRFKQHWNFLACLPFMAEHGVFQDLAMHGAVHRAKTLNVVNLMPIVADNRLAPSGLLAPTYRNQLAFIDIYSEVMRNTNYNMAVAGTSGAGKTGLIQPMLRSVLDTGGAAWVFDMGDGYKSLCENMGGVYIDAQTLKFNPFANVKDINLSATQIANLISVMASPDGNLDEVHESLLEMAVKAAWLSKQKNARIDDVRDFLRDAMDEEVYRDSPTIRNRLHEMTILLDKYCSDGTYGEFFNSDEPSLRDDVNMVVLEMGGLKNRPDLLVAVMFSLMIYIEGRMYQTSRQSKKLCVIDEGWKLLNFKNAKAGEFIEEGYRTARRHRGAYITITQNIKDFDSDTASSAAKAAWGNSSYKIILMQDASEFKTYLQKNPDNFTQLQQDMIGKFESAKDQWFSSFMLMVSGKVSWHRLFVDPLSRAMYSSQGQDFEFMQARREQGVSVHDAVYELAHRNFGEEMARIERWVEENYTGGRPHDTACHYHAAKYSGTETRHCAVGGGLRADCRSAQCGGHAVAAAASAGDRHLRHETDHGGVLRERRQTIPAAGAQQAAGRTVYRRAANQHRAIPAAQQRGNPGLAGGGGRGKGRHSRAAAGYCCPNAAGQYRQR</sequence>
<proteinExistence type="predicted"/>
<dbReference type="NCBIfam" id="TIGR02746">
    <property type="entry name" value="TraC-F-type"/>
    <property type="match status" value="1"/>
</dbReference>
<dbReference type="CDD" id="cd01127">
    <property type="entry name" value="TrwB_TraG_TraD_VirD4"/>
    <property type="match status" value="1"/>
</dbReference>
<dbReference type="InterPro" id="IPR053155">
    <property type="entry name" value="F-pilin_assembly_TraC"/>
</dbReference>
<dbReference type="Gene3D" id="1.10.8.730">
    <property type="match status" value="1"/>
</dbReference>
<gene>
    <name evidence="3" type="ORF">PWN146_05213</name>
</gene>
<protein>
    <submittedName>
        <fullName evidence="3">F pilus assembly Type-IV secretion system for plasmid transfer</fullName>
    </submittedName>
</protein>
<evidence type="ECO:0000259" key="2">
    <source>
        <dbReference type="Pfam" id="PF19044"/>
    </source>
</evidence>
<dbReference type="InterPro" id="IPR025955">
    <property type="entry name" value="TraC/Conjuga_ATPase"/>
</dbReference>
<reference evidence="3" key="1">
    <citation type="submission" date="2016-05" db="EMBL/GenBank/DDBJ databases">
        <authorList>
            <person name="Lavstsen T."/>
            <person name="Jespersen J.S."/>
        </authorList>
    </citation>
    <scope>NUCLEOTIDE SEQUENCE</scope>
    <source>
        <strain evidence="3">PWN146_assembly</strain>
    </source>
</reference>